<sequence length="303" mass="32753">MVRAIFLGEAMLELSPADGDLWRLRHGGDTLNSAVHMSRLGISTAFITALGSDDFSQRLRQDWASGGLDTDFVLTHPARTPGLYAISTDDKGERHFSYWRDNSAAREMFALPGMDGVLEKAAQAELFGFSLISLAILPPEGRERLFDFCRTFRLRGGRVAYDSNYRPRLWPSPEAAAEAHGRAISLADIGLPTLEDETLLTGEGSVRDVARFWSGRGCGEVVVKLGADGCLLPDGTLSPTTPHASPVDTSGAGDAFNAGYLFGRLKGYSAEASAGIGHRLAGWVVLHRGAIPARDPDFYRQLA</sequence>
<name>A0A7W6BL65_9SPHN</name>
<comment type="caution">
    <text evidence="5">The sequence shown here is derived from an EMBL/GenBank/DDBJ whole genome shotgun (WGS) entry which is preliminary data.</text>
</comment>
<protein>
    <submittedName>
        <fullName evidence="5">2-dehydro-3-deoxygluconokinase</fullName>
        <ecNumber evidence="5">2.7.1.45</ecNumber>
    </submittedName>
</protein>
<reference evidence="5 6" key="1">
    <citation type="submission" date="2020-08" db="EMBL/GenBank/DDBJ databases">
        <title>Genomic Encyclopedia of Type Strains, Phase IV (KMG-IV): sequencing the most valuable type-strain genomes for metagenomic binning, comparative biology and taxonomic classification.</title>
        <authorList>
            <person name="Goeker M."/>
        </authorList>
    </citation>
    <scope>NUCLEOTIDE SEQUENCE [LARGE SCALE GENOMIC DNA]</scope>
    <source>
        <strain evidence="5 6">DSM 26189</strain>
    </source>
</reference>
<dbReference type="EC" id="2.7.1.45" evidence="5"/>
<dbReference type="GO" id="GO:0042840">
    <property type="term" value="P:D-glucuronate catabolic process"/>
    <property type="evidence" value="ECO:0007669"/>
    <property type="project" value="TreeGrafter"/>
</dbReference>
<dbReference type="PANTHER" id="PTHR43085">
    <property type="entry name" value="HEXOKINASE FAMILY MEMBER"/>
    <property type="match status" value="1"/>
</dbReference>
<gene>
    <name evidence="5" type="ORF">GGR43_003643</name>
</gene>
<keyword evidence="2 5" id="KW-0808">Transferase</keyword>
<dbReference type="PROSITE" id="PS00584">
    <property type="entry name" value="PFKB_KINASES_2"/>
    <property type="match status" value="1"/>
</dbReference>
<dbReference type="GO" id="GO:0008673">
    <property type="term" value="F:2-dehydro-3-deoxygluconokinase activity"/>
    <property type="evidence" value="ECO:0007669"/>
    <property type="project" value="UniProtKB-EC"/>
</dbReference>
<dbReference type="InterPro" id="IPR050306">
    <property type="entry name" value="PfkB_Carbo_kinase"/>
</dbReference>
<evidence type="ECO:0000313" key="6">
    <source>
        <dbReference type="Proteomes" id="UP000571950"/>
    </source>
</evidence>
<evidence type="ECO:0000256" key="2">
    <source>
        <dbReference type="ARBA" id="ARBA00022679"/>
    </source>
</evidence>
<dbReference type="InterPro" id="IPR029056">
    <property type="entry name" value="Ribokinase-like"/>
</dbReference>
<comment type="similarity">
    <text evidence="1">Belongs to the carbohydrate kinase PfkB family.</text>
</comment>
<accession>A0A7W6BL65</accession>
<feature type="domain" description="Carbohydrate kinase PfkB" evidence="4">
    <location>
        <begin position="21"/>
        <end position="292"/>
    </location>
</feature>
<dbReference type="GO" id="GO:0005829">
    <property type="term" value="C:cytosol"/>
    <property type="evidence" value="ECO:0007669"/>
    <property type="project" value="TreeGrafter"/>
</dbReference>
<dbReference type="EMBL" id="JACIDT010000016">
    <property type="protein sequence ID" value="MBB3927904.1"/>
    <property type="molecule type" value="Genomic_DNA"/>
</dbReference>
<proteinExistence type="inferred from homology"/>
<dbReference type="CDD" id="cd01166">
    <property type="entry name" value="KdgK"/>
    <property type="match status" value="1"/>
</dbReference>
<dbReference type="Gene3D" id="3.40.1190.20">
    <property type="match status" value="1"/>
</dbReference>
<evidence type="ECO:0000256" key="3">
    <source>
        <dbReference type="ARBA" id="ARBA00022777"/>
    </source>
</evidence>
<dbReference type="PANTHER" id="PTHR43085:SF15">
    <property type="entry name" value="2-DEHYDRO-3-DEOXYGLUCONOKINASE"/>
    <property type="match status" value="1"/>
</dbReference>
<organism evidence="5 6">
    <name type="scientific">Sphingobium jiangsuense</name>
    <dbReference type="NCBI Taxonomy" id="870476"/>
    <lineage>
        <taxon>Bacteria</taxon>
        <taxon>Pseudomonadati</taxon>
        <taxon>Pseudomonadota</taxon>
        <taxon>Alphaproteobacteria</taxon>
        <taxon>Sphingomonadales</taxon>
        <taxon>Sphingomonadaceae</taxon>
        <taxon>Sphingobium</taxon>
    </lineage>
</organism>
<keyword evidence="6" id="KW-1185">Reference proteome</keyword>
<evidence type="ECO:0000256" key="1">
    <source>
        <dbReference type="ARBA" id="ARBA00010688"/>
    </source>
</evidence>
<dbReference type="Pfam" id="PF00294">
    <property type="entry name" value="PfkB"/>
    <property type="match status" value="1"/>
</dbReference>
<dbReference type="Proteomes" id="UP000571950">
    <property type="component" value="Unassembled WGS sequence"/>
</dbReference>
<dbReference type="GO" id="GO:0019698">
    <property type="term" value="P:D-galacturonate catabolic process"/>
    <property type="evidence" value="ECO:0007669"/>
    <property type="project" value="TreeGrafter"/>
</dbReference>
<dbReference type="AlphaFoldDB" id="A0A7W6BL65"/>
<dbReference type="InterPro" id="IPR002173">
    <property type="entry name" value="Carboh/pur_kinase_PfkB_CS"/>
</dbReference>
<dbReference type="SUPFAM" id="SSF53613">
    <property type="entry name" value="Ribokinase-like"/>
    <property type="match status" value="1"/>
</dbReference>
<evidence type="ECO:0000313" key="5">
    <source>
        <dbReference type="EMBL" id="MBB3927904.1"/>
    </source>
</evidence>
<keyword evidence="3 5" id="KW-0418">Kinase</keyword>
<dbReference type="GO" id="GO:0006974">
    <property type="term" value="P:DNA damage response"/>
    <property type="evidence" value="ECO:0007669"/>
    <property type="project" value="TreeGrafter"/>
</dbReference>
<dbReference type="InterPro" id="IPR011611">
    <property type="entry name" value="PfkB_dom"/>
</dbReference>
<evidence type="ECO:0000259" key="4">
    <source>
        <dbReference type="Pfam" id="PF00294"/>
    </source>
</evidence>